<accession>A0A367YV97</accession>
<dbReference type="EMBL" id="QOUI01000006">
    <property type="protein sequence ID" value="RCK69459.1"/>
    <property type="molecule type" value="Genomic_DNA"/>
</dbReference>
<feature type="region of interest" description="Disordered" evidence="1">
    <location>
        <begin position="362"/>
        <end position="386"/>
    </location>
</feature>
<evidence type="ECO:0000313" key="3">
    <source>
        <dbReference type="EMBL" id="RCK69459.1"/>
    </source>
</evidence>
<dbReference type="Pfam" id="PF14258">
    <property type="entry name" value="DUF4350"/>
    <property type="match status" value="1"/>
</dbReference>
<evidence type="ECO:0000256" key="1">
    <source>
        <dbReference type="SAM" id="MobiDB-lite"/>
    </source>
</evidence>
<dbReference type="RefSeq" id="WP_114126777.1">
    <property type="nucleotide sequence ID" value="NZ_QOUI01000006.1"/>
</dbReference>
<dbReference type="AlphaFoldDB" id="A0A367YV97"/>
<gene>
    <name evidence="3" type="ORF">DT076_11305</name>
</gene>
<dbReference type="InterPro" id="IPR025646">
    <property type="entry name" value="DUF4350"/>
</dbReference>
<sequence>MSAARTRRRWRRPVLVLAAALLVLLGTGWLVDVLRGVPGDPGSDRDQGASALRRLVAAEGVDVRVAGSVPSAARDAAAPHTLVVHAADRLRPADWERLWASAPAEVVLLSPDAATLEAAGLAVRTVDAAGVGADQPGCADPAARRAGTTAGAAGAPGYSTEDAEIACYPAPGTGHRYLRLTSRGATVHLLGTGWANGELLTEGNASFAMQVLGRQPALVWLNDPDPVAEPAAGPPSLLPPWWALLGAQASVGFVLLLLWRGRRLGPVLTEQLPVVVPAGEAVTGHGRLYHRMGAREHAAAVLRAGTVGRLSRRLGPADPLALVTTVHASTELEPAWLREVLTGPPPADDDALARLALQLAEAERRVHEPGRPAARTPETTVERTSR</sequence>
<reference evidence="3 4" key="1">
    <citation type="submission" date="2018-07" db="EMBL/GenBank/DDBJ databases">
        <title>Desertimonas flava gen. nov. sp. nov.</title>
        <authorList>
            <person name="Liu S."/>
        </authorList>
    </citation>
    <scope>NUCLEOTIDE SEQUENCE [LARGE SCALE GENOMIC DNA]</scope>
    <source>
        <strain evidence="3 4">16Sb5-5</strain>
    </source>
</reference>
<comment type="caution">
    <text evidence="3">The sequence shown here is derived from an EMBL/GenBank/DDBJ whole genome shotgun (WGS) entry which is preliminary data.</text>
</comment>
<protein>
    <submittedName>
        <fullName evidence="3">DUF4350 domain-containing protein</fullName>
    </submittedName>
</protein>
<feature type="domain" description="DUF4350" evidence="2">
    <location>
        <begin position="43"/>
        <end position="212"/>
    </location>
</feature>
<dbReference type="Proteomes" id="UP000252770">
    <property type="component" value="Unassembled WGS sequence"/>
</dbReference>
<evidence type="ECO:0000259" key="2">
    <source>
        <dbReference type="Pfam" id="PF14258"/>
    </source>
</evidence>
<proteinExistence type="predicted"/>
<name>A0A367YV97_9ACTN</name>
<keyword evidence="4" id="KW-1185">Reference proteome</keyword>
<evidence type="ECO:0000313" key="4">
    <source>
        <dbReference type="Proteomes" id="UP000252770"/>
    </source>
</evidence>
<organism evidence="3 4">
    <name type="scientific">Desertihabitans brevis</name>
    <dbReference type="NCBI Taxonomy" id="2268447"/>
    <lineage>
        <taxon>Bacteria</taxon>
        <taxon>Bacillati</taxon>
        <taxon>Actinomycetota</taxon>
        <taxon>Actinomycetes</taxon>
        <taxon>Propionibacteriales</taxon>
        <taxon>Propionibacteriaceae</taxon>
        <taxon>Desertihabitans</taxon>
    </lineage>
</organism>